<dbReference type="AlphaFoldDB" id="A0A4R9K9U4"/>
<evidence type="ECO:0000313" key="2">
    <source>
        <dbReference type="Proteomes" id="UP000297693"/>
    </source>
</evidence>
<protein>
    <recommendedName>
        <fullName evidence="3">Lipoprotein</fullName>
    </recommendedName>
</protein>
<dbReference type="PROSITE" id="PS51257">
    <property type="entry name" value="PROKAR_LIPOPROTEIN"/>
    <property type="match status" value="1"/>
</dbReference>
<organism evidence="1 2">
    <name type="scientific">Leptospira ognonensis</name>
    <dbReference type="NCBI Taxonomy" id="2484945"/>
    <lineage>
        <taxon>Bacteria</taxon>
        <taxon>Pseudomonadati</taxon>
        <taxon>Spirochaetota</taxon>
        <taxon>Spirochaetia</taxon>
        <taxon>Leptospirales</taxon>
        <taxon>Leptospiraceae</taxon>
        <taxon>Leptospira</taxon>
    </lineage>
</organism>
<proteinExistence type="predicted"/>
<sequence>MNKINSIILCILLQGCYGNDNDPGSTTYCRTVGKVGNDANCEKEDTTFSEFNMQLLYQNLRCSAPLRITDRVSNTCYPEASDNLVFEVNESETSLSRSRITNSKVSTLDGKKIGSFCPREKEDPFSDTFTLFQKFYKFDQEKREIGKVIWSQDPNDEVNKSIKENRNKAIKFKIVPMPTSILVGEKWIVTTSQCTNGIMGTIYLYQIIEVGQ</sequence>
<dbReference type="RefSeq" id="WP_135622826.1">
    <property type="nucleotide sequence ID" value="NZ_RQGD01000019.1"/>
</dbReference>
<gene>
    <name evidence="1" type="ORF">EHQ58_05225</name>
</gene>
<evidence type="ECO:0000313" key="1">
    <source>
        <dbReference type="EMBL" id="TGL61524.1"/>
    </source>
</evidence>
<evidence type="ECO:0008006" key="3">
    <source>
        <dbReference type="Google" id="ProtNLM"/>
    </source>
</evidence>
<reference evidence="1" key="1">
    <citation type="journal article" date="2019" name="PLoS Negl. Trop. Dis.">
        <title>Revisiting the worldwide diversity of Leptospira species in the environment.</title>
        <authorList>
            <person name="Vincent A.T."/>
            <person name="Schiettekatte O."/>
            <person name="Bourhy P."/>
            <person name="Veyrier F.J."/>
            <person name="Picardeau M."/>
        </authorList>
    </citation>
    <scope>NUCLEOTIDE SEQUENCE [LARGE SCALE GENOMIC DNA]</scope>
    <source>
        <strain evidence="1">201702476</strain>
    </source>
</reference>
<accession>A0A4R9K9U4</accession>
<comment type="caution">
    <text evidence="1">The sequence shown here is derived from an EMBL/GenBank/DDBJ whole genome shotgun (WGS) entry which is preliminary data.</text>
</comment>
<name>A0A4R9K9U4_9LEPT</name>
<dbReference type="EMBL" id="RQGD01000019">
    <property type="protein sequence ID" value="TGL61524.1"/>
    <property type="molecule type" value="Genomic_DNA"/>
</dbReference>
<keyword evidence="2" id="KW-1185">Reference proteome</keyword>
<dbReference type="Proteomes" id="UP000297693">
    <property type="component" value="Unassembled WGS sequence"/>
</dbReference>